<organism evidence="2 3">
    <name type="scientific">Aspergillus saccharolyticus JOP 1030-1</name>
    <dbReference type="NCBI Taxonomy" id="1450539"/>
    <lineage>
        <taxon>Eukaryota</taxon>
        <taxon>Fungi</taxon>
        <taxon>Dikarya</taxon>
        <taxon>Ascomycota</taxon>
        <taxon>Pezizomycotina</taxon>
        <taxon>Eurotiomycetes</taxon>
        <taxon>Eurotiomycetidae</taxon>
        <taxon>Eurotiales</taxon>
        <taxon>Aspergillaceae</taxon>
        <taxon>Aspergillus</taxon>
        <taxon>Aspergillus subgen. Circumdati</taxon>
    </lineage>
</organism>
<feature type="signal peptide" evidence="1">
    <location>
        <begin position="1"/>
        <end position="18"/>
    </location>
</feature>
<accession>A0A318ZLJ5</accession>
<dbReference type="Proteomes" id="UP000248349">
    <property type="component" value="Unassembled WGS sequence"/>
</dbReference>
<sequence length="70" mass="7883">MCCGLLIVLSLTMQQANILTPFFPQCMSEYELDQVIQADYPRWLTTPLNEQTDFATTISSVVITPRSIAN</sequence>
<reference evidence="2 3" key="1">
    <citation type="submission" date="2016-12" db="EMBL/GenBank/DDBJ databases">
        <title>The genomes of Aspergillus section Nigri reveals drivers in fungal speciation.</title>
        <authorList>
            <consortium name="DOE Joint Genome Institute"/>
            <person name="Vesth T.C."/>
            <person name="Nybo J."/>
            <person name="Theobald S."/>
            <person name="Brandl J."/>
            <person name="Frisvad J.C."/>
            <person name="Nielsen K.F."/>
            <person name="Lyhne E.K."/>
            <person name="Kogle M.E."/>
            <person name="Kuo A."/>
            <person name="Riley R."/>
            <person name="Clum A."/>
            <person name="Nolan M."/>
            <person name="Lipzen A."/>
            <person name="Salamov A."/>
            <person name="Henrissat B."/>
            <person name="Wiebenga A."/>
            <person name="De Vries R.P."/>
            <person name="Grigoriev I.V."/>
            <person name="Mortensen U.H."/>
            <person name="Andersen M.R."/>
            <person name="Baker S.E."/>
        </authorList>
    </citation>
    <scope>NUCLEOTIDE SEQUENCE [LARGE SCALE GENOMIC DNA]</scope>
    <source>
        <strain evidence="2 3">JOP 1030-1</strain>
    </source>
</reference>
<keyword evidence="1" id="KW-0732">Signal</keyword>
<keyword evidence="3" id="KW-1185">Reference proteome</keyword>
<evidence type="ECO:0000313" key="2">
    <source>
        <dbReference type="EMBL" id="PYH48396.1"/>
    </source>
</evidence>
<dbReference type="RefSeq" id="XP_025434378.1">
    <property type="nucleotide sequence ID" value="XM_025577883.1"/>
</dbReference>
<dbReference type="GeneID" id="37079112"/>
<gene>
    <name evidence="2" type="ORF">BP01DRAFT_389021</name>
</gene>
<dbReference type="EMBL" id="KZ821221">
    <property type="protein sequence ID" value="PYH48396.1"/>
    <property type="molecule type" value="Genomic_DNA"/>
</dbReference>
<proteinExistence type="predicted"/>
<protein>
    <submittedName>
        <fullName evidence="2">Uncharacterized protein</fullName>
    </submittedName>
</protein>
<evidence type="ECO:0000313" key="3">
    <source>
        <dbReference type="Proteomes" id="UP000248349"/>
    </source>
</evidence>
<evidence type="ECO:0000256" key="1">
    <source>
        <dbReference type="SAM" id="SignalP"/>
    </source>
</evidence>
<name>A0A318ZLJ5_9EURO</name>
<dbReference type="AlphaFoldDB" id="A0A318ZLJ5"/>
<feature type="chain" id="PRO_5016444151" evidence="1">
    <location>
        <begin position="19"/>
        <end position="70"/>
    </location>
</feature>